<dbReference type="Gene3D" id="3.40.50.720">
    <property type="entry name" value="NAD(P)-binding Rossmann-like Domain"/>
    <property type="match status" value="1"/>
</dbReference>
<dbReference type="PANTHER" id="PTHR43245">
    <property type="entry name" value="BIFUNCTIONAL POLYMYXIN RESISTANCE PROTEIN ARNA"/>
    <property type="match status" value="1"/>
</dbReference>
<feature type="domain" description="NAD-dependent epimerase/dehydratase" evidence="1">
    <location>
        <begin position="3"/>
        <end position="230"/>
    </location>
</feature>
<gene>
    <name evidence="2" type="ORF">SAMN05216421_3282</name>
</gene>
<dbReference type="InterPro" id="IPR036291">
    <property type="entry name" value="NAD(P)-bd_dom_sf"/>
</dbReference>
<dbReference type="STRING" id="487184.SAMN05216421_3282"/>
<dbReference type="PANTHER" id="PTHR43245:SF23">
    <property type="entry name" value="NAD(P)-BINDING DOMAIN-CONTAINING PROTEIN"/>
    <property type="match status" value="1"/>
</dbReference>
<dbReference type="EMBL" id="LT629736">
    <property type="protein sequence ID" value="SDT25374.1"/>
    <property type="molecule type" value="Genomic_DNA"/>
</dbReference>
<dbReference type="RefSeq" id="WP_093397013.1">
    <property type="nucleotide sequence ID" value="NZ_LT629736.1"/>
</dbReference>
<proteinExistence type="predicted"/>
<dbReference type="InterPro" id="IPR050177">
    <property type="entry name" value="Lipid_A_modif_metabolic_enz"/>
</dbReference>
<reference evidence="3" key="1">
    <citation type="submission" date="2016-10" db="EMBL/GenBank/DDBJ databases">
        <authorList>
            <person name="Varghese N."/>
            <person name="Submissions S."/>
        </authorList>
    </citation>
    <scope>NUCLEOTIDE SEQUENCE [LARGE SCALE GENOMIC DNA]</scope>
    <source>
        <strain evidence="3">NRRL B-51270</strain>
    </source>
</reference>
<dbReference type="OrthoDB" id="9803010at2"/>
<organism evidence="2 3">
    <name type="scientific">Halopseudomonas xinjiangensis</name>
    <dbReference type="NCBI Taxonomy" id="487184"/>
    <lineage>
        <taxon>Bacteria</taxon>
        <taxon>Pseudomonadati</taxon>
        <taxon>Pseudomonadota</taxon>
        <taxon>Gammaproteobacteria</taxon>
        <taxon>Pseudomonadales</taxon>
        <taxon>Pseudomonadaceae</taxon>
        <taxon>Halopseudomonas</taxon>
    </lineage>
</organism>
<evidence type="ECO:0000313" key="2">
    <source>
        <dbReference type="EMBL" id="SDT25374.1"/>
    </source>
</evidence>
<keyword evidence="3" id="KW-1185">Reference proteome</keyword>
<dbReference type="AlphaFoldDB" id="A0A1H1YV74"/>
<dbReference type="CDD" id="cd08946">
    <property type="entry name" value="SDR_e"/>
    <property type="match status" value="1"/>
</dbReference>
<dbReference type="Pfam" id="PF01370">
    <property type="entry name" value="Epimerase"/>
    <property type="match status" value="1"/>
</dbReference>
<dbReference type="Proteomes" id="UP000243207">
    <property type="component" value="Chromosome I"/>
</dbReference>
<name>A0A1H1YV74_9GAMM</name>
<dbReference type="SUPFAM" id="SSF51735">
    <property type="entry name" value="NAD(P)-binding Rossmann-fold domains"/>
    <property type="match status" value="1"/>
</dbReference>
<dbReference type="InterPro" id="IPR001509">
    <property type="entry name" value="Epimerase_deHydtase"/>
</dbReference>
<evidence type="ECO:0000259" key="1">
    <source>
        <dbReference type="Pfam" id="PF01370"/>
    </source>
</evidence>
<sequence>MKILILGNLGYIGPLVARELAQKHPDATLHGFDNAYFAHCLTGATTVPERFLRKQMYGDVRNVTADMLKGYDAVVQLAAVSNDPMGNRFAAVTTDINQRSTVSIARAAAQAGVRNFVFASSCSIYGVAEGAPRTENDPTAPMTAYAKSKIGAEQELETIDTDMVITCLRFATACGMSDRLRLDLVLNDFVACALSDGRITVLSDGSPWRPLIDVADMARAIDWAAHRPADNGGRFLRVNTGNDERNHQVRDLANAVAQAVPGTSVSINTDAPVDSRSYKVDFSLFRELAPDHQPQVTLDMSIERLIAGLKRMNFNDSQFRSSPLMRLHVLQGHIEEGRLSEDLTWQQA</sequence>
<protein>
    <submittedName>
        <fullName evidence="2">UDP-glucose 4-epimerase</fullName>
    </submittedName>
</protein>
<evidence type="ECO:0000313" key="3">
    <source>
        <dbReference type="Proteomes" id="UP000243207"/>
    </source>
</evidence>
<accession>A0A1H1YV74</accession>